<dbReference type="PRINTS" id="PR02008">
    <property type="entry name" value="RCMTFAMILY"/>
</dbReference>
<proteinExistence type="inferred from homology"/>
<evidence type="ECO:0000313" key="9">
    <source>
        <dbReference type="EMBL" id="HIZ02393.1"/>
    </source>
</evidence>
<dbReference type="GO" id="GO:0001510">
    <property type="term" value="P:RNA methylation"/>
    <property type="evidence" value="ECO:0007669"/>
    <property type="project" value="InterPro"/>
</dbReference>
<comment type="caution">
    <text evidence="9">The sequence shown here is derived from an EMBL/GenBank/DDBJ whole genome shotgun (WGS) entry which is preliminary data.</text>
</comment>
<dbReference type="Pfam" id="PF13636">
    <property type="entry name" value="Methyltranf_PUA"/>
    <property type="match status" value="1"/>
</dbReference>
<sequence length="469" mass="52179">MTLPAAFRAQLRSLLGEAGADAFFNALQGDASVSIRMNLRKMQEGAFPLDTWVPWCPQGRYLFQRPSFTLDPRLHAGAYYVQEASSMFLWHVLRHCVGDRPVVMLDLCAAPGGKSTLACDVLPEGSLLVSNEVMRARAQVLVENLTKWGNAWSVVTHNDPADFSSLEGVFDLILVDAPCSGEGMFRKDVGAVNDWSLEAVEMCARRQRRILADIWPCLKPGGWLIYSTCTYNLSENEEQVRWLRDEWGACPVSVPVPSEWGITGCLLEGEDLPVYRFLPYKTRGEGFFLSVLQKPARAEEEQPSVGRSGNKKGKSGHGAKDRLLSLPKDIMSRAADWLHVPDSYVLMPQGTGLFAFPLIYKEVLQRLRDSLRLLQAGVPLAEVKGRDLLPTHALAMSTALRPDAFPRVEVSVEQALAYLRREAIVLPGDAPRGFVLLTYEGLPIGFVKNIGNRANNLYPAEWRIRKSLP</sequence>
<feature type="active site" description="Nucleophile" evidence="6">
    <location>
        <position position="229"/>
    </location>
</feature>
<evidence type="ECO:0000256" key="2">
    <source>
        <dbReference type="ARBA" id="ARBA00022603"/>
    </source>
</evidence>
<dbReference type="GO" id="GO:0008173">
    <property type="term" value="F:RNA methyltransferase activity"/>
    <property type="evidence" value="ECO:0007669"/>
    <property type="project" value="InterPro"/>
</dbReference>
<keyword evidence="3 6" id="KW-0808">Transferase</keyword>
<feature type="binding site" evidence="6">
    <location>
        <position position="176"/>
    </location>
    <ligand>
        <name>S-adenosyl-L-methionine</name>
        <dbReference type="ChEBI" id="CHEBI:59789"/>
    </ligand>
</feature>
<dbReference type="InterPro" id="IPR001678">
    <property type="entry name" value="MeTrfase_RsmB-F_NOP2_dom"/>
</dbReference>
<dbReference type="PANTHER" id="PTHR22807">
    <property type="entry name" value="NOP2 YEAST -RELATED NOL1/NOP2/FMU SUN DOMAIN-CONTAINING"/>
    <property type="match status" value="1"/>
</dbReference>
<comment type="similarity">
    <text evidence="6">Belongs to the class I-like SAM-binding methyltransferase superfamily. RsmB/NOP family.</text>
</comment>
<evidence type="ECO:0000256" key="4">
    <source>
        <dbReference type="ARBA" id="ARBA00022691"/>
    </source>
</evidence>
<evidence type="ECO:0000259" key="8">
    <source>
        <dbReference type="PROSITE" id="PS51686"/>
    </source>
</evidence>
<dbReference type="PROSITE" id="PS51686">
    <property type="entry name" value="SAM_MT_RSMB_NOP"/>
    <property type="match status" value="1"/>
</dbReference>
<dbReference type="Gene3D" id="2.30.130.60">
    <property type="match status" value="1"/>
</dbReference>
<dbReference type="EMBL" id="DXCK01000122">
    <property type="protein sequence ID" value="HIZ02393.1"/>
    <property type="molecule type" value="Genomic_DNA"/>
</dbReference>
<feature type="binding site" evidence="6">
    <location>
        <position position="132"/>
    </location>
    <ligand>
        <name>S-adenosyl-L-methionine</name>
        <dbReference type="ChEBI" id="CHEBI:59789"/>
    </ligand>
</feature>
<keyword evidence="5 6" id="KW-0694">RNA-binding</keyword>
<dbReference type="PANTHER" id="PTHR22807:SF30">
    <property type="entry name" value="28S RRNA (CYTOSINE(4447)-C(5))-METHYLTRANSFERASE-RELATED"/>
    <property type="match status" value="1"/>
</dbReference>
<reference evidence="9" key="1">
    <citation type="journal article" date="2021" name="PeerJ">
        <title>Extensive microbial diversity within the chicken gut microbiome revealed by metagenomics and culture.</title>
        <authorList>
            <person name="Gilroy R."/>
            <person name="Ravi A."/>
            <person name="Getino M."/>
            <person name="Pursley I."/>
            <person name="Horton D.L."/>
            <person name="Alikhan N.F."/>
            <person name="Baker D."/>
            <person name="Gharbi K."/>
            <person name="Hall N."/>
            <person name="Watson M."/>
            <person name="Adriaenssens E.M."/>
            <person name="Foster-Nyarko E."/>
            <person name="Jarju S."/>
            <person name="Secka A."/>
            <person name="Antonio M."/>
            <person name="Oren A."/>
            <person name="Chaudhuri R.R."/>
            <person name="La Ragione R."/>
            <person name="Hildebrand F."/>
            <person name="Pallen M.J."/>
        </authorList>
    </citation>
    <scope>NUCLEOTIDE SEQUENCE</scope>
    <source>
        <strain evidence="9">ChiHjej12B11-24981</strain>
    </source>
</reference>
<feature type="binding site" evidence="6">
    <location>
        <position position="159"/>
    </location>
    <ligand>
        <name>S-adenosyl-L-methionine</name>
        <dbReference type="ChEBI" id="CHEBI:59789"/>
    </ligand>
</feature>
<dbReference type="Proteomes" id="UP000824023">
    <property type="component" value="Unassembled WGS sequence"/>
</dbReference>
<accession>A0A9D2CXU6</accession>
<feature type="region of interest" description="Disordered" evidence="7">
    <location>
        <begin position="299"/>
        <end position="321"/>
    </location>
</feature>
<evidence type="ECO:0000256" key="5">
    <source>
        <dbReference type="ARBA" id="ARBA00022884"/>
    </source>
</evidence>
<dbReference type="AlphaFoldDB" id="A0A9D2CXU6"/>
<dbReference type="Gene3D" id="3.30.70.1170">
    <property type="entry name" value="Sun protein, domain 3"/>
    <property type="match status" value="1"/>
</dbReference>
<keyword evidence="1" id="KW-0963">Cytoplasm</keyword>
<dbReference type="InterPro" id="IPR049560">
    <property type="entry name" value="MeTrfase_RsmB-F_NOP2_cat"/>
</dbReference>
<organism evidence="9 10">
    <name type="scientific">Candidatus Bacteroides merdipullorum</name>
    <dbReference type="NCBI Taxonomy" id="2838474"/>
    <lineage>
        <taxon>Bacteria</taxon>
        <taxon>Pseudomonadati</taxon>
        <taxon>Bacteroidota</taxon>
        <taxon>Bacteroidia</taxon>
        <taxon>Bacteroidales</taxon>
        <taxon>Bacteroidaceae</taxon>
        <taxon>Bacteroides</taxon>
    </lineage>
</organism>
<keyword evidence="2 6" id="KW-0489">Methyltransferase</keyword>
<dbReference type="InterPro" id="IPR029063">
    <property type="entry name" value="SAM-dependent_MTases_sf"/>
</dbReference>
<dbReference type="InterPro" id="IPR031341">
    <property type="entry name" value="Methyltr_RsmF_N"/>
</dbReference>
<dbReference type="Pfam" id="PF01189">
    <property type="entry name" value="Methyltr_RsmB-F"/>
    <property type="match status" value="1"/>
</dbReference>
<protein>
    <submittedName>
        <fullName evidence="9">rRNA cytosine-C5-methyltransferase</fullName>
    </submittedName>
</protein>
<dbReference type="GO" id="GO:0003723">
    <property type="term" value="F:RNA binding"/>
    <property type="evidence" value="ECO:0007669"/>
    <property type="project" value="UniProtKB-UniRule"/>
</dbReference>
<dbReference type="Pfam" id="PF17125">
    <property type="entry name" value="Methyltr_RsmF_N"/>
    <property type="match status" value="1"/>
</dbReference>
<evidence type="ECO:0000256" key="6">
    <source>
        <dbReference type="PROSITE-ProRule" id="PRU01023"/>
    </source>
</evidence>
<keyword evidence="4 6" id="KW-0949">S-adenosyl-L-methionine</keyword>
<dbReference type="InterPro" id="IPR027391">
    <property type="entry name" value="Nol1_Nop2_Fmu_2"/>
</dbReference>
<gene>
    <name evidence="9" type="ORF">H9819_09140</name>
</gene>
<dbReference type="InterPro" id="IPR023267">
    <property type="entry name" value="RCMT"/>
</dbReference>
<dbReference type="Gene3D" id="3.40.50.150">
    <property type="entry name" value="Vaccinia Virus protein VP39"/>
    <property type="match status" value="1"/>
</dbReference>
<reference evidence="9" key="2">
    <citation type="submission" date="2021-04" db="EMBL/GenBank/DDBJ databases">
        <authorList>
            <person name="Gilroy R."/>
        </authorList>
    </citation>
    <scope>NUCLEOTIDE SEQUENCE</scope>
    <source>
        <strain evidence="9">ChiHjej12B11-24981</strain>
    </source>
</reference>
<feature type="binding site" evidence="6">
    <location>
        <begin position="108"/>
        <end position="114"/>
    </location>
    <ligand>
        <name>S-adenosyl-L-methionine</name>
        <dbReference type="ChEBI" id="CHEBI:59789"/>
    </ligand>
</feature>
<dbReference type="SUPFAM" id="SSF53335">
    <property type="entry name" value="S-adenosyl-L-methionine-dependent methyltransferases"/>
    <property type="match status" value="1"/>
</dbReference>
<evidence type="ECO:0000256" key="7">
    <source>
        <dbReference type="SAM" id="MobiDB-lite"/>
    </source>
</evidence>
<name>A0A9D2CXU6_9BACE</name>
<evidence type="ECO:0000256" key="1">
    <source>
        <dbReference type="ARBA" id="ARBA00022490"/>
    </source>
</evidence>
<evidence type="ECO:0000256" key="3">
    <source>
        <dbReference type="ARBA" id="ARBA00022679"/>
    </source>
</evidence>
<evidence type="ECO:0000313" key="10">
    <source>
        <dbReference type="Proteomes" id="UP000824023"/>
    </source>
</evidence>
<feature type="domain" description="SAM-dependent MTase RsmB/NOP-type" evidence="8">
    <location>
        <begin position="1"/>
        <end position="295"/>
    </location>
</feature>